<dbReference type="Gene3D" id="2.60.120.10">
    <property type="entry name" value="Jelly Rolls"/>
    <property type="match status" value="1"/>
</dbReference>
<dbReference type="HOGENOM" id="CLU_1809819_0_0_1"/>
<accession>A0A0D3I6F7</accession>
<dbReference type="PANTHER" id="PTHR13903">
    <property type="entry name" value="PIRIN-RELATED"/>
    <property type="match status" value="1"/>
</dbReference>
<evidence type="ECO:0000256" key="1">
    <source>
        <dbReference type="SAM" id="MobiDB-lite"/>
    </source>
</evidence>
<dbReference type="SUPFAM" id="SSF51182">
    <property type="entry name" value="RmlC-like cupins"/>
    <property type="match status" value="1"/>
</dbReference>
<reference evidence="3" key="2">
    <citation type="submission" date="2024-10" db="UniProtKB">
        <authorList>
            <consortium name="EnsemblProtists"/>
        </authorList>
    </citation>
    <scope>IDENTIFICATION</scope>
</reference>
<dbReference type="RefSeq" id="XP_005759271.1">
    <property type="nucleotide sequence ID" value="XM_005759214.1"/>
</dbReference>
<dbReference type="InterPro" id="IPR008778">
    <property type="entry name" value="Pirin_C_dom"/>
</dbReference>
<sequence>MRIEHVEIGAGGVYEQSLPEGWTCIVYVRRGTVAVGGEEVGMHETCQLARRGGDGLSLACVGGRAADVLVLAGEPLGAPVVASGTMAEVDRAVIDYRRGEFGLPWEHTLSDEEWARRCDERQAERGRGTGGGVDEDGVRSPFP</sequence>
<reference evidence="4" key="1">
    <citation type="journal article" date="2013" name="Nature">
        <title>Pan genome of the phytoplankton Emiliania underpins its global distribution.</title>
        <authorList>
            <person name="Read B.A."/>
            <person name="Kegel J."/>
            <person name="Klute M.J."/>
            <person name="Kuo A."/>
            <person name="Lefebvre S.C."/>
            <person name="Maumus F."/>
            <person name="Mayer C."/>
            <person name="Miller J."/>
            <person name="Monier A."/>
            <person name="Salamov A."/>
            <person name="Young J."/>
            <person name="Aguilar M."/>
            <person name="Claverie J.M."/>
            <person name="Frickenhaus S."/>
            <person name="Gonzalez K."/>
            <person name="Herman E.K."/>
            <person name="Lin Y.C."/>
            <person name="Napier J."/>
            <person name="Ogata H."/>
            <person name="Sarno A.F."/>
            <person name="Shmutz J."/>
            <person name="Schroeder D."/>
            <person name="de Vargas C."/>
            <person name="Verret F."/>
            <person name="von Dassow P."/>
            <person name="Valentin K."/>
            <person name="Van de Peer Y."/>
            <person name="Wheeler G."/>
            <person name="Dacks J.B."/>
            <person name="Delwiche C.F."/>
            <person name="Dyhrman S.T."/>
            <person name="Glockner G."/>
            <person name="John U."/>
            <person name="Richards T."/>
            <person name="Worden A.Z."/>
            <person name="Zhang X."/>
            <person name="Grigoriev I.V."/>
            <person name="Allen A.E."/>
            <person name="Bidle K."/>
            <person name="Borodovsky M."/>
            <person name="Bowler C."/>
            <person name="Brownlee C."/>
            <person name="Cock J.M."/>
            <person name="Elias M."/>
            <person name="Gladyshev V.N."/>
            <person name="Groth M."/>
            <person name="Guda C."/>
            <person name="Hadaegh A."/>
            <person name="Iglesias-Rodriguez M.D."/>
            <person name="Jenkins J."/>
            <person name="Jones B.M."/>
            <person name="Lawson T."/>
            <person name="Leese F."/>
            <person name="Lindquist E."/>
            <person name="Lobanov A."/>
            <person name="Lomsadze A."/>
            <person name="Malik S.B."/>
            <person name="Marsh M.E."/>
            <person name="Mackinder L."/>
            <person name="Mock T."/>
            <person name="Mueller-Roeber B."/>
            <person name="Pagarete A."/>
            <person name="Parker M."/>
            <person name="Probert I."/>
            <person name="Quesneville H."/>
            <person name="Raines C."/>
            <person name="Rensing S.A."/>
            <person name="Riano-Pachon D.M."/>
            <person name="Richier S."/>
            <person name="Rokitta S."/>
            <person name="Shiraiwa Y."/>
            <person name="Soanes D.M."/>
            <person name="van der Giezen M."/>
            <person name="Wahlund T.M."/>
            <person name="Williams B."/>
            <person name="Wilson W."/>
            <person name="Wolfe G."/>
            <person name="Wurch L.L."/>
        </authorList>
    </citation>
    <scope>NUCLEOTIDE SEQUENCE</scope>
</reference>
<dbReference type="PaxDb" id="2903-EOD06842"/>
<organism evidence="3 4">
    <name type="scientific">Emiliania huxleyi (strain CCMP1516)</name>
    <dbReference type="NCBI Taxonomy" id="280463"/>
    <lineage>
        <taxon>Eukaryota</taxon>
        <taxon>Haptista</taxon>
        <taxon>Haptophyta</taxon>
        <taxon>Prymnesiophyceae</taxon>
        <taxon>Isochrysidales</taxon>
        <taxon>Noelaerhabdaceae</taxon>
        <taxon>Emiliania</taxon>
    </lineage>
</organism>
<dbReference type="InterPro" id="IPR012093">
    <property type="entry name" value="Pirin"/>
</dbReference>
<dbReference type="PANTHER" id="PTHR13903:SF8">
    <property type="entry name" value="PIRIN"/>
    <property type="match status" value="1"/>
</dbReference>
<evidence type="ECO:0000259" key="2">
    <source>
        <dbReference type="Pfam" id="PF05726"/>
    </source>
</evidence>
<evidence type="ECO:0000313" key="3">
    <source>
        <dbReference type="EnsemblProtists" id="EOD06842"/>
    </source>
</evidence>
<feature type="domain" description="Pirin C-terminal" evidence="2">
    <location>
        <begin position="5"/>
        <end position="102"/>
    </location>
</feature>
<keyword evidence="4" id="KW-1185">Reference proteome</keyword>
<dbReference type="KEGG" id="ehx:EMIHUDRAFT_258715"/>
<dbReference type="InterPro" id="IPR014710">
    <property type="entry name" value="RmlC-like_jellyroll"/>
</dbReference>
<dbReference type="CDD" id="cd02247">
    <property type="entry name" value="cupin_pirin_C"/>
    <property type="match status" value="1"/>
</dbReference>
<protein>
    <recommendedName>
        <fullName evidence="2">Pirin C-terminal domain-containing protein</fullName>
    </recommendedName>
</protein>
<proteinExistence type="predicted"/>
<evidence type="ECO:0000313" key="4">
    <source>
        <dbReference type="Proteomes" id="UP000013827"/>
    </source>
</evidence>
<dbReference type="STRING" id="2903.R1BBZ5"/>
<dbReference type="AlphaFoldDB" id="A0A0D3I6F7"/>
<dbReference type="Proteomes" id="UP000013827">
    <property type="component" value="Unassembled WGS sequence"/>
</dbReference>
<dbReference type="EnsemblProtists" id="EOD06842">
    <property type="protein sequence ID" value="EOD06842"/>
    <property type="gene ID" value="EMIHUDRAFT_258715"/>
</dbReference>
<name>A0A0D3I6F7_EMIH1</name>
<dbReference type="Pfam" id="PF05726">
    <property type="entry name" value="Pirin_C"/>
    <property type="match status" value="1"/>
</dbReference>
<dbReference type="GeneID" id="17252993"/>
<feature type="region of interest" description="Disordered" evidence="1">
    <location>
        <begin position="121"/>
        <end position="143"/>
    </location>
</feature>
<dbReference type="InterPro" id="IPR011051">
    <property type="entry name" value="RmlC_Cupin_sf"/>
</dbReference>